<comment type="caution">
    <text evidence="1">The sequence shown here is derived from an EMBL/GenBank/DDBJ whole genome shotgun (WGS) entry which is preliminary data.</text>
</comment>
<sequence length="118" mass="13665">MDKVRETVSRLVPRFLGEVYPEDRDVLVDIGEKHIVITLFLSSDKLQLVYDFSTQLGKIIVVDKEYVYLGDEVEEEREVVKEGILKNSQDQVLFIWIGPGNLPFWVENILTQEGIRVL</sequence>
<dbReference type="AlphaFoldDB" id="A0A430R8F7"/>
<name>A0A430R8F7_THESC</name>
<organism evidence="1 2">
    <name type="scientific">Thermus scotoductus</name>
    <dbReference type="NCBI Taxonomy" id="37636"/>
    <lineage>
        <taxon>Bacteria</taxon>
        <taxon>Thermotogati</taxon>
        <taxon>Deinococcota</taxon>
        <taxon>Deinococci</taxon>
        <taxon>Thermales</taxon>
        <taxon>Thermaceae</taxon>
        <taxon>Thermus</taxon>
    </lineage>
</organism>
<dbReference type="Proteomes" id="UP000286734">
    <property type="component" value="Unassembled WGS sequence"/>
</dbReference>
<protein>
    <submittedName>
        <fullName evidence="1">Uncharacterized protein</fullName>
    </submittedName>
</protein>
<gene>
    <name evidence="1" type="ORF">CSW47_08410</name>
</gene>
<proteinExistence type="predicted"/>
<dbReference type="RefSeq" id="WP_126200509.1">
    <property type="nucleotide sequence ID" value="NZ_PELP01000222.1"/>
</dbReference>
<reference evidence="1 2" key="1">
    <citation type="journal article" date="2019" name="Extremophiles">
        <title>Biogeography of thermophiles and predominance of Thermus scotoductus in domestic water heaters.</title>
        <authorList>
            <person name="Wilpiszeski R.L."/>
            <person name="Zhang Z."/>
            <person name="House C.H."/>
        </authorList>
    </citation>
    <scope>NUCLEOTIDE SEQUENCE [LARGE SCALE GENOMIC DNA]</scope>
    <source>
        <strain evidence="1 2">34_S34</strain>
    </source>
</reference>
<accession>A0A430R8F7</accession>
<evidence type="ECO:0000313" key="2">
    <source>
        <dbReference type="Proteomes" id="UP000286734"/>
    </source>
</evidence>
<dbReference type="EMBL" id="PELP01000222">
    <property type="protein sequence ID" value="RTH03705.1"/>
    <property type="molecule type" value="Genomic_DNA"/>
</dbReference>
<evidence type="ECO:0000313" key="1">
    <source>
        <dbReference type="EMBL" id="RTH03705.1"/>
    </source>
</evidence>